<sequence>CQIILNSMHKYQPRLHVVQANEFNALNGRSAYQTFVFHETEFMAVTAYQNPQITQLKIENNPFAKGFRGTCNSFSSTTYGATKRKLEEDPEETGPGSRLSPHNMMKLTNCSSPSSVCVTSSPRHVIHHYTTASSESQTPSEENVMTSYSPYQARGFVMCISISILGFGHCCHGLPPLLPDSANGILSSNHHSTSDSTRKRRRMFPAVKVRISGLNPRTKYIVLLEIVAVDECRYKFHNCRWSIAGKGDPEMPKRMYVHPDSPSTGAQWMQKVISFHKMKLTNNVNDKDGFTILNSMHKYKPRVHLVKCEDIYRLPWSSFQTFEFPDTLFLAVTAYQNEKITKLKIDNNPFAKGFRENGAGQKRRTQDKRKAKTLDTQEKSLTTKEVKCENKVPADCTRLSMDQTHSGENVSVPQASQEQAIPATAGETTAGLPTESWAHPRSYHSNNHAYRSDIRYSPYPTQAPRNSFMTNPASFPHRPTPVMFGQSFAHPMYGTYTVPPAYVPSCDVFSPETNMENNAGDMFNIPIGNKY</sequence>
<keyword evidence="6 7" id="KW-0539">Nucleus</keyword>
<dbReference type="SMART" id="SM00425">
    <property type="entry name" value="TBOX"/>
    <property type="match status" value="1"/>
</dbReference>
<feature type="non-terminal residue" evidence="9">
    <location>
        <position position="531"/>
    </location>
</feature>
<evidence type="ECO:0000256" key="8">
    <source>
        <dbReference type="SAM" id="MobiDB-lite"/>
    </source>
</evidence>
<dbReference type="GO" id="GO:0001708">
    <property type="term" value="P:cell fate specification"/>
    <property type="evidence" value="ECO:0007669"/>
    <property type="project" value="TreeGrafter"/>
</dbReference>
<dbReference type="InterPro" id="IPR001699">
    <property type="entry name" value="TF_T-box"/>
</dbReference>
<accession>A0A6S7J3D7</accession>
<dbReference type="PROSITE" id="PS01264">
    <property type="entry name" value="TBOX_2"/>
    <property type="match status" value="1"/>
</dbReference>
<evidence type="ECO:0000313" key="9">
    <source>
        <dbReference type="EMBL" id="CAB4011921.1"/>
    </source>
</evidence>
<dbReference type="OrthoDB" id="7442607at2759"/>
<evidence type="ECO:0000256" key="4">
    <source>
        <dbReference type="ARBA" id="ARBA00023125"/>
    </source>
</evidence>
<comment type="caution">
    <text evidence="7">Lacks conserved residue(s) required for the propagation of feature annotation.</text>
</comment>
<dbReference type="EMBL" id="CACRXK020007314">
    <property type="protein sequence ID" value="CAB4011921.1"/>
    <property type="molecule type" value="Genomic_DNA"/>
</dbReference>
<feature type="region of interest" description="Disordered" evidence="8">
    <location>
        <begin position="351"/>
        <end position="378"/>
    </location>
</feature>
<keyword evidence="2" id="KW-0217">Developmental protein</keyword>
<name>A0A6S7J3D7_PARCT</name>
<feature type="compositionally biased region" description="Basic residues" evidence="8">
    <location>
        <begin position="361"/>
        <end position="371"/>
    </location>
</feature>
<dbReference type="InterPro" id="IPR008967">
    <property type="entry name" value="p53-like_TF_DNA-bd_sf"/>
</dbReference>
<keyword evidence="4 7" id="KW-0238">DNA-binding</keyword>
<dbReference type="GO" id="GO:0000785">
    <property type="term" value="C:chromatin"/>
    <property type="evidence" value="ECO:0007669"/>
    <property type="project" value="TreeGrafter"/>
</dbReference>
<dbReference type="InterPro" id="IPR036960">
    <property type="entry name" value="T-box_sf"/>
</dbReference>
<dbReference type="Proteomes" id="UP001152795">
    <property type="component" value="Unassembled WGS sequence"/>
</dbReference>
<protein>
    <submittedName>
        <fullName evidence="9">T-box transcription factor TBX3-like</fullName>
    </submittedName>
</protein>
<dbReference type="PANTHER" id="PTHR11267:SF181">
    <property type="entry name" value="OPTOMOTOR-BLIND PROTEIN"/>
    <property type="match status" value="1"/>
</dbReference>
<evidence type="ECO:0000256" key="1">
    <source>
        <dbReference type="ARBA" id="ARBA00004123"/>
    </source>
</evidence>
<evidence type="ECO:0000256" key="7">
    <source>
        <dbReference type="PROSITE-ProRule" id="PRU00201"/>
    </source>
</evidence>
<proteinExistence type="predicted"/>
<dbReference type="PRINTS" id="PR00937">
    <property type="entry name" value="TBOX"/>
</dbReference>
<gene>
    <name evidence="9" type="ORF">PACLA_8A009337</name>
</gene>
<dbReference type="PROSITE" id="PS50252">
    <property type="entry name" value="TBOX_3"/>
    <property type="match status" value="2"/>
</dbReference>
<evidence type="ECO:0000256" key="6">
    <source>
        <dbReference type="ARBA" id="ARBA00023242"/>
    </source>
</evidence>
<evidence type="ECO:0000256" key="5">
    <source>
        <dbReference type="ARBA" id="ARBA00023163"/>
    </source>
</evidence>
<dbReference type="GO" id="GO:0005634">
    <property type="term" value="C:nucleus"/>
    <property type="evidence" value="ECO:0007669"/>
    <property type="project" value="UniProtKB-SubCell"/>
</dbReference>
<organism evidence="9 10">
    <name type="scientific">Paramuricea clavata</name>
    <name type="common">Red gorgonian</name>
    <name type="synonym">Violescent sea-whip</name>
    <dbReference type="NCBI Taxonomy" id="317549"/>
    <lineage>
        <taxon>Eukaryota</taxon>
        <taxon>Metazoa</taxon>
        <taxon>Cnidaria</taxon>
        <taxon>Anthozoa</taxon>
        <taxon>Octocorallia</taxon>
        <taxon>Malacalcyonacea</taxon>
        <taxon>Plexauridae</taxon>
        <taxon>Paramuricea</taxon>
    </lineage>
</organism>
<evidence type="ECO:0000313" key="10">
    <source>
        <dbReference type="Proteomes" id="UP001152795"/>
    </source>
</evidence>
<dbReference type="GO" id="GO:0000978">
    <property type="term" value="F:RNA polymerase II cis-regulatory region sequence-specific DNA binding"/>
    <property type="evidence" value="ECO:0007669"/>
    <property type="project" value="InterPro"/>
</dbReference>
<dbReference type="Gene3D" id="2.60.40.820">
    <property type="entry name" value="Transcription factor, T-box"/>
    <property type="match status" value="2"/>
</dbReference>
<dbReference type="SUPFAM" id="SSF49417">
    <property type="entry name" value="p53-like transcription factors"/>
    <property type="match status" value="2"/>
</dbReference>
<dbReference type="GO" id="GO:0045893">
    <property type="term" value="P:positive regulation of DNA-templated transcription"/>
    <property type="evidence" value="ECO:0007669"/>
    <property type="project" value="InterPro"/>
</dbReference>
<keyword evidence="3" id="KW-0805">Transcription regulation</keyword>
<dbReference type="FunFam" id="2.60.40.820:FF:000010">
    <property type="entry name" value="T-box transcription factor TBX6"/>
    <property type="match status" value="1"/>
</dbReference>
<comment type="subcellular location">
    <subcellularLocation>
        <location evidence="1 7">Nucleus</location>
    </subcellularLocation>
</comment>
<dbReference type="AlphaFoldDB" id="A0A6S7J3D7"/>
<evidence type="ECO:0000256" key="3">
    <source>
        <dbReference type="ARBA" id="ARBA00023015"/>
    </source>
</evidence>
<keyword evidence="10" id="KW-1185">Reference proteome</keyword>
<keyword evidence="5" id="KW-0804">Transcription</keyword>
<dbReference type="Pfam" id="PF00907">
    <property type="entry name" value="T-box"/>
    <property type="match status" value="2"/>
</dbReference>
<reference evidence="9" key="1">
    <citation type="submission" date="2020-04" db="EMBL/GenBank/DDBJ databases">
        <authorList>
            <person name="Alioto T."/>
            <person name="Alioto T."/>
            <person name="Gomez Garrido J."/>
        </authorList>
    </citation>
    <scope>NUCLEOTIDE SEQUENCE</scope>
    <source>
        <strain evidence="9">A484AB</strain>
    </source>
</reference>
<dbReference type="InterPro" id="IPR046360">
    <property type="entry name" value="T-box_DNA-bd"/>
</dbReference>
<dbReference type="PANTHER" id="PTHR11267">
    <property type="entry name" value="T-BOX PROTEIN-RELATED"/>
    <property type="match status" value="1"/>
</dbReference>
<evidence type="ECO:0000256" key="2">
    <source>
        <dbReference type="ARBA" id="ARBA00022473"/>
    </source>
</evidence>
<comment type="caution">
    <text evidence="9">The sequence shown here is derived from an EMBL/GenBank/DDBJ whole genome shotgun (WGS) entry which is preliminary data.</text>
</comment>
<dbReference type="InterPro" id="IPR018186">
    <property type="entry name" value="TF_T-box_CS"/>
</dbReference>
<feature type="region of interest" description="Disordered" evidence="8">
    <location>
        <begin position="79"/>
        <end position="104"/>
    </location>
</feature>
<dbReference type="GO" id="GO:0000981">
    <property type="term" value="F:DNA-binding transcription factor activity, RNA polymerase II-specific"/>
    <property type="evidence" value="ECO:0007669"/>
    <property type="project" value="TreeGrafter"/>
</dbReference>